<feature type="domain" description="SCP" evidence="1">
    <location>
        <begin position="55"/>
        <end position="197"/>
    </location>
</feature>
<evidence type="ECO:0000259" key="1">
    <source>
        <dbReference type="SMART" id="SM00198"/>
    </source>
</evidence>
<dbReference type="SUPFAM" id="SSF55797">
    <property type="entry name" value="PR-1-like"/>
    <property type="match status" value="1"/>
</dbReference>
<dbReference type="CDD" id="cd05380">
    <property type="entry name" value="CAP_euk"/>
    <property type="match status" value="1"/>
</dbReference>
<accession>A0A5K3G3N6</accession>
<dbReference type="InterPro" id="IPR014044">
    <property type="entry name" value="CAP_dom"/>
</dbReference>
<dbReference type="InterPro" id="IPR035940">
    <property type="entry name" value="CAP_sf"/>
</dbReference>
<dbReference type="Gene3D" id="3.40.33.10">
    <property type="entry name" value="CAP"/>
    <property type="match status" value="1"/>
</dbReference>
<sequence>MALCCFPSIKVDDNTYSLKTVGNSKFSLCEFDEMRRVIYFVMLTWSVVADVPTEEERTQIVEFLTNLRESVDPPASNMLLMKYSSELETAAQNYLANCSSTGLNEDALPGDVFRFLRTYDNRKPVYLRMLSSFTSDRQSYNYDQNKCSGSCFPYKSMVLATSNSVGCAEKKCLRGETSSEVHLVTCLIKLNGGNTAERPYRRGESCSECPDGFACHRKQCFDQPSPVTHSTSLTTSISTMLSPVLIVNVLIFVLSLNA</sequence>
<reference evidence="2" key="1">
    <citation type="submission" date="2019-11" db="UniProtKB">
        <authorList>
            <consortium name="WormBaseParasite"/>
        </authorList>
    </citation>
    <scope>IDENTIFICATION</scope>
</reference>
<dbReference type="AlphaFoldDB" id="A0A5K3G3N6"/>
<organism evidence="2">
    <name type="scientific">Mesocestoides corti</name>
    <name type="common">Flatworm</name>
    <dbReference type="NCBI Taxonomy" id="53468"/>
    <lineage>
        <taxon>Eukaryota</taxon>
        <taxon>Metazoa</taxon>
        <taxon>Spiralia</taxon>
        <taxon>Lophotrochozoa</taxon>
        <taxon>Platyhelminthes</taxon>
        <taxon>Cestoda</taxon>
        <taxon>Eucestoda</taxon>
        <taxon>Cyclophyllidea</taxon>
        <taxon>Mesocestoididae</taxon>
        <taxon>Mesocestoides</taxon>
    </lineage>
</organism>
<dbReference type="SMART" id="SM00198">
    <property type="entry name" value="SCP"/>
    <property type="match status" value="1"/>
</dbReference>
<evidence type="ECO:0000313" key="2">
    <source>
        <dbReference type="WBParaSite" id="MCU_013758-RA"/>
    </source>
</evidence>
<proteinExistence type="predicted"/>
<name>A0A5K3G3N6_MESCO</name>
<protein>
    <submittedName>
        <fullName evidence="2">SCP domain-containing protein</fullName>
    </submittedName>
</protein>
<dbReference type="Pfam" id="PF00188">
    <property type="entry name" value="CAP"/>
    <property type="match status" value="1"/>
</dbReference>
<dbReference type="WBParaSite" id="MCU_013758-RA">
    <property type="protein sequence ID" value="MCU_013758-RA"/>
    <property type="gene ID" value="MCU_013758"/>
</dbReference>